<feature type="transmembrane region" description="Helical" evidence="2">
    <location>
        <begin position="12"/>
        <end position="38"/>
    </location>
</feature>
<keyword evidence="2" id="KW-0472">Membrane</keyword>
<gene>
    <name evidence="3" type="ORF">MELIAE_LOCUS4086</name>
</gene>
<evidence type="ECO:0000256" key="1">
    <source>
        <dbReference type="SAM" id="MobiDB-lite"/>
    </source>
</evidence>
<feature type="region of interest" description="Disordered" evidence="1">
    <location>
        <begin position="125"/>
        <end position="144"/>
    </location>
</feature>
<accession>A0A9P0B0I7</accession>
<evidence type="ECO:0000256" key="2">
    <source>
        <dbReference type="SAM" id="Phobius"/>
    </source>
</evidence>
<keyword evidence="2" id="KW-1133">Transmembrane helix</keyword>
<feature type="transmembrane region" description="Helical" evidence="2">
    <location>
        <begin position="72"/>
        <end position="94"/>
    </location>
</feature>
<name>A0A9P0B0I7_BRAAE</name>
<evidence type="ECO:0000313" key="4">
    <source>
        <dbReference type="Proteomes" id="UP001154078"/>
    </source>
</evidence>
<keyword evidence="4" id="KW-1185">Reference proteome</keyword>
<dbReference type="Proteomes" id="UP001154078">
    <property type="component" value="Chromosome 2"/>
</dbReference>
<dbReference type="EMBL" id="OV121133">
    <property type="protein sequence ID" value="CAH0551484.1"/>
    <property type="molecule type" value="Genomic_DNA"/>
</dbReference>
<proteinExistence type="predicted"/>
<dbReference type="Gene3D" id="1.20.1070.10">
    <property type="entry name" value="Rhodopsin 7-helix transmembrane proteins"/>
    <property type="match status" value="1"/>
</dbReference>
<dbReference type="OrthoDB" id="67317at2759"/>
<dbReference type="AlphaFoldDB" id="A0A9P0B0I7"/>
<protein>
    <submittedName>
        <fullName evidence="3">Uncharacterized protein</fullName>
    </submittedName>
</protein>
<keyword evidence="2" id="KW-0812">Transmembrane</keyword>
<evidence type="ECO:0000313" key="3">
    <source>
        <dbReference type="EMBL" id="CAH0551484.1"/>
    </source>
</evidence>
<feature type="compositionally biased region" description="Basic residues" evidence="1">
    <location>
        <begin position="135"/>
        <end position="144"/>
    </location>
</feature>
<sequence length="144" mass="17039">MAIKSTCCTPNLIKNISICCVILSMWGFIQLMAMGLMFKFHSVNLLYDMIDDVDVTDEEEFYRELNISYTNYATNCFVVGVLYFVTFIISYVLYRKTLKKINKKKHDSQFQNQHLQHQQNQRQSTGSAFHEWREHKSHRKKSVP</sequence>
<reference evidence="3" key="1">
    <citation type="submission" date="2021-12" db="EMBL/GenBank/DDBJ databases">
        <authorList>
            <person name="King R."/>
        </authorList>
    </citation>
    <scope>NUCLEOTIDE SEQUENCE</scope>
</reference>
<organism evidence="3 4">
    <name type="scientific">Brassicogethes aeneus</name>
    <name type="common">Rape pollen beetle</name>
    <name type="synonym">Meligethes aeneus</name>
    <dbReference type="NCBI Taxonomy" id="1431903"/>
    <lineage>
        <taxon>Eukaryota</taxon>
        <taxon>Metazoa</taxon>
        <taxon>Ecdysozoa</taxon>
        <taxon>Arthropoda</taxon>
        <taxon>Hexapoda</taxon>
        <taxon>Insecta</taxon>
        <taxon>Pterygota</taxon>
        <taxon>Neoptera</taxon>
        <taxon>Endopterygota</taxon>
        <taxon>Coleoptera</taxon>
        <taxon>Polyphaga</taxon>
        <taxon>Cucujiformia</taxon>
        <taxon>Nitidulidae</taxon>
        <taxon>Meligethinae</taxon>
        <taxon>Brassicogethes</taxon>
    </lineage>
</organism>